<accession>A0A8J6NEI9</accession>
<evidence type="ECO:0000256" key="1">
    <source>
        <dbReference type="SAM" id="MobiDB-lite"/>
    </source>
</evidence>
<keyword evidence="2" id="KW-1133">Transmembrane helix</keyword>
<sequence>MVEEKKSTEVDDWLDDTEASDDFAAELDQDNIDALLGSGVEGLDDTGSSDDDPGDIEELDQANIDALLGGESDSFEEADLEDFAGDDDQTNLDDLMENPVGDMTVAAEKEPEDETIAELGQANIDALLGGDDDNDTDSDIPQQADQSDQEDGDSEDDDLDIFLGGGAGDDATESDGLEIEQDEIDRLFAGLDDDDDDDLFQAEEIDFAEVLESGTDEEYMDLGGEEPVESAAAADKTAAERTAAGGESEKAAEGDEEEPIVAQSGLPFIPEALNKTTIAAMGATLLLVIAFCIYFFMPAGQDQPAIPAVMPDVAGLKKETLSPQAQPAVSTNFIPVVSDVVYAMPQTGGEVPVMLTVEDKDDNALVFSLVSQPQHGRLSGNAPAFTYLPDTTFPGEDRFEYSVSDGKDTSGIATVVIRGPNLVKQAMASIQQEQPEEPKMLIPEGSIVSAMDVSMSTKSTSPVLLDFGKIWQEANGSELSRDTYLDIDTSNLQGKMVRLSFNKYRYIPDPYYSGTETFEYRFKKGGISSGKYLVTLDVALGNPAPEIRLAKLEAGYLVGQTVSLDVTQTRDEMRKSLRFEWHQVGGVPVQLDEMNEEGSMVSFVMPSSFYTEVEPGPSFRLIARDETGKTDTLYVKVPVVSRRQAALWRAENGLIAEDPSMDGRNLPWPYRD</sequence>
<feature type="compositionally biased region" description="Acidic residues" evidence="1">
    <location>
        <begin position="42"/>
        <end position="60"/>
    </location>
</feature>
<feature type="compositionally biased region" description="Acidic residues" evidence="1">
    <location>
        <begin position="147"/>
        <end position="160"/>
    </location>
</feature>
<dbReference type="Proteomes" id="UP000614424">
    <property type="component" value="Unassembled WGS sequence"/>
</dbReference>
<keyword evidence="2" id="KW-0812">Transmembrane</keyword>
<dbReference type="Gene3D" id="2.60.40.3440">
    <property type="match status" value="1"/>
</dbReference>
<evidence type="ECO:0000313" key="4">
    <source>
        <dbReference type="Proteomes" id="UP000614424"/>
    </source>
</evidence>
<feature type="compositionally biased region" description="Low complexity" evidence="1">
    <location>
        <begin position="232"/>
        <end position="246"/>
    </location>
</feature>
<reference evidence="3 4" key="1">
    <citation type="submission" date="2020-08" db="EMBL/GenBank/DDBJ databases">
        <title>Bridging the membrane lipid divide: bacteria of the FCB group superphylum have the potential to synthesize archaeal ether lipids.</title>
        <authorList>
            <person name="Villanueva L."/>
            <person name="Von Meijenfeldt F.A.B."/>
            <person name="Westbye A.B."/>
            <person name="Yadav S."/>
            <person name="Hopmans E.C."/>
            <person name="Dutilh B.E."/>
            <person name="Sinninghe Damste J.S."/>
        </authorList>
    </citation>
    <scope>NUCLEOTIDE SEQUENCE [LARGE SCALE GENOMIC DNA]</scope>
    <source>
        <strain evidence="3">NIOZ-UU47</strain>
    </source>
</reference>
<feature type="transmembrane region" description="Helical" evidence="2">
    <location>
        <begin position="278"/>
        <end position="297"/>
    </location>
</feature>
<name>A0A8J6NEI9_9BACT</name>
<dbReference type="AlphaFoldDB" id="A0A8J6NEI9"/>
<keyword evidence="2" id="KW-0472">Membrane</keyword>
<evidence type="ECO:0000256" key="2">
    <source>
        <dbReference type="SAM" id="Phobius"/>
    </source>
</evidence>
<dbReference type="Pfam" id="PF17963">
    <property type="entry name" value="Big_9"/>
    <property type="match status" value="1"/>
</dbReference>
<organism evidence="3 4">
    <name type="scientific">Candidatus Desulfobia pelagia</name>
    <dbReference type="NCBI Taxonomy" id="2841692"/>
    <lineage>
        <taxon>Bacteria</taxon>
        <taxon>Pseudomonadati</taxon>
        <taxon>Thermodesulfobacteriota</taxon>
        <taxon>Desulfobulbia</taxon>
        <taxon>Desulfobulbales</taxon>
        <taxon>Desulfobulbaceae</taxon>
        <taxon>Candidatus Desulfobia</taxon>
    </lineage>
</organism>
<feature type="region of interest" description="Disordered" evidence="1">
    <location>
        <begin position="232"/>
        <end position="259"/>
    </location>
</feature>
<gene>
    <name evidence="3" type="ORF">H8E41_12210</name>
</gene>
<feature type="region of interest" description="Disordered" evidence="1">
    <location>
        <begin position="1"/>
        <end position="20"/>
    </location>
</feature>
<feature type="compositionally biased region" description="Acidic residues" evidence="1">
    <location>
        <begin position="73"/>
        <end position="96"/>
    </location>
</feature>
<dbReference type="EMBL" id="JACNJZ010000173">
    <property type="protein sequence ID" value="MBC8318659.1"/>
    <property type="molecule type" value="Genomic_DNA"/>
</dbReference>
<evidence type="ECO:0000313" key="3">
    <source>
        <dbReference type="EMBL" id="MBC8318659.1"/>
    </source>
</evidence>
<comment type="caution">
    <text evidence="3">The sequence shown here is derived from an EMBL/GenBank/DDBJ whole genome shotgun (WGS) entry which is preliminary data.</text>
</comment>
<feature type="region of interest" description="Disordered" evidence="1">
    <location>
        <begin position="37"/>
        <end position="184"/>
    </location>
</feature>
<proteinExistence type="predicted"/>
<protein>
    <submittedName>
        <fullName evidence="3">Ig-like domain-containing protein</fullName>
    </submittedName>
</protein>
<feature type="compositionally biased region" description="Acidic residues" evidence="1">
    <location>
        <begin position="10"/>
        <end position="20"/>
    </location>
</feature>
<feature type="compositionally biased region" description="Acidic residues" evidence="1">
    <location>
        <begin position="170"/>
        <end position="183"/>
    </location>
</feature>